<reference evidence="9" key="1">
    <citation type="submission" date="2023-06" db="EMBL/GenBank/DDBJ databases">
        <title>A Treasure from Seagulls: Isolation and Description of Aciduricobacillus qingdaonensis gen. nov., sp. nov., a Rare Obligately Uric Acid-utilizing Member in the Family Bacillaceae.</title>
        <authorList>
            <person name="Liu W."/>
            <person name="Wang B."/>
        </authorList>
    </citation>
    <scope>NUCLEOTIDE SEQUENCE</scope>
    <source>
        <strain evidence="9">44XB</strain>
    </source>
</reference>
<dbReference type="Gene3D" id="3.20.20.120">
    <property type="entry name" value="Enolase-like C-terminal domain"/>
    <property type="match status" value="1"/>
</dbReference>
<dbReference type="InterPro" id="IPR047585">
    <property type="entry name" value="MenC"/>
</dbReference>
<dbReference type="Pfam" id="PF13378">
    <property type="entry name" value="MR_MLE_C"/>
    <property type="match status" value="1"/>
</dbReference>
<dbReference type="EMBL" id="CP129113">
    <property type="protein sequence ID" value="WLV25462.1"/>
    <property type="molecule type" value="Genomic_DNA"/>
</dbReference>
<dbReference type="GO" id="GO:0043748">
    <property type="term" value="F:O-succinylbenzoate synthase activity"/>
    <property type="evidence" value="ECO:0007669"/>
    <property type="project" value="UniProtKB-EC"/>
</dbReference>
<accession>A0ABY9L0P7</accession>
<dbReference type="HAMAP" id="MF_01933">
    <property type="entry name" value="MenC_2"/>
    <property type="match status" value="1"/>
</dbReference>
<evidence type="ECO:0000259" key="8">
    <source>
        <dbReference type="SMART" id="SM00922"/>
    </source>
</evidence>
<dbReference type="InterPro" id="IPR029017">
    <property type="entry name" value="Enolase-like_N"/>
</dbReference>
<keyword evidence="5 7" id="KW-0456">Lyase</keyword>
<dbReference type="PANTHER" id="PTHR48073:SF5">
    <property type="entry name" value="O-SUCCINYLBENZOATE SYNTHASE"/>
    <property type="match status" value="1"/>
</dbReference>
<keyword evidence="2 7" id="KW-0474">Menaquinone biosynthesis</keyword>
<evidence type="ECO:0000256" key="1">
    <source>
        <dbReference type="ARBA" id="ARBA00001968"/>
    </source>
</evidence>
<feature type="binding site" evidence="7">
    <location>
        <position position="214"/>
    </location>
    <ligand>
        <name>Mg(2+)</name>
        <dbReference type="ChEBI" id="CHEBI:18420"/>
    </ligand>
</feature>
<feature type="binding site" evidence="7">
    <location>
        <position position="189"/>
    </location>
    <ligand>
        <name>Mg(2+)</name>
        <dbReference type="ChEBI" id="CHEBI:18420"/>
    </ligand>
</feature>
<dbReference type="SFLD" id="SFLDF00009">
    <property type="entry name" value="o-succinylbenzoate_synthase"/>
    <property type="match status" value="1"/>
</dbReference>
<dbReference type="SMART" id="SM00922">
    <property type="entry name" value="MR_MLE"/>
    <property type="match status" value="1"/>
</dbReference>
<feature type="domain" description="Mandelate racemase/muconate lactonizing enzyme C-terminal" evidence="8">
    <location>
        <begin position="143"/>
        <end position="235"/>
    </location>
</feature>
<dbReference type="Pfam" id="PF02746">
    <property type="entry name" value="MR_MLE_N"/>
    <property type="match status" value="1"/>
</dbReference>
<feature type="active site" description="Proton donor" evidence="7">
    <location>
        <position position="164"/>
    </location>
</feature>
<evidence type="ECO:0000256" key="7">
    <source>
        <dbReference type="HAMAP-Rule" id="MF_01933"/>
    </source>
</evidence>
<dbReference type="PANTHER" id="PTHR48073">
    <property type="entry name" value="O-SUCCINYLBENZOATE SYNTHASE-RELATED"/>
    <property type="match status" value="1"/>
</dbReference>
<name>A0ABY9L0P7_9BACI</name>
<dbReference type="SFLD" id="SFLDG00180">
    <property type="entry name" value="muconate_cycloisomerase"/>
    <property type="match status" value="1"/>
</dbReference>
<dbReference type="NCBIfam" id="TIGR01928">
    <property type="entry name" value="menC_lowGC_arch"/>
    <property type="match status" value="1"/>
</dbReference>
<comment type="function">
    <text evidence="7">Converts 2-succinyl-6-hydroxy-2,4-cyclohexadiene-1-carboxylate (SHCHC) to 2-succinylbenzoate (OSB).</text>
</comment>
<dbReference type="SFLD" id="SFLDS00001">
    <property type="entry name" value="Enolase"/>
    <property type="match status" value="1"/>
</dbReference>
<comment type="similarity">
    <text evidence="7">Belongs to the mandelate racemase/muconate lactonizing enzyme family. MenC type 2 subfamily.</text>
</comment>
<evidence type="ECO:0000256" key="5">
    <source>
        <dbReference type="ARBA" id="ARBA00023239"/>
    </source>
</evidence>
<feature type="binding site" evidence="7">
    <location>
        <position position="239"/>
    </location>
    <ligand>
        <name>Mg(2+)</name>
        <dbReference type="ChEBI" id="CHEBI:18420"/>
    </ligand>
</feature>
<organism evidence="9 10">
    <name type="scientific">Aciduricibacillus chroicocephali</name>
    <dbReference type="NCBI Taxonomy" id="3054939"/>
    <lineage>
        <taxon>Bacteria</taxon>
        <taxon>Bacillati</taxon>
        <taxon>Bacillota</taxon>
        <taxon>Bacilli</taxon>
        <taxon>Bacillales</taxon>
        <taxon>Bacillaceae</taxon>
        <taxon>Aciduricibacillus</taxon>
    </lineage>
</organism>
<keyword evidence="4 7" id="KW-0460">Magnesium</keyword>
<proteinExistence type="inferred from homology"/>
<keyword evidence="3 7" id="KW-0479">Metal-binding</keyword>
<protein>
    <recommendedName>
        <fullName evidence="6 7">o-succinylbenzoate synthase</fullName>
        <shortName evidence="7">OSB synthase</shortName>
        <shortName evidence="7">OSBS</shortName>
        <ecNumber evidence="6 7">4.2.1.113</ecNumber>
    </recommendedName>
    <alternativeName>
        <fullName evidence="7">4-(2'-carboxyphenyl)-4-oxybutyric acid synthase</fullName>
    </alternativeName>
    <alternativeName>
        <fullName evidence="7">o-succinylbenzoic acid synthase</fullName>
    </alternativeName>
</protein>
<keyword evidence="10" id="KW-1185">Reference proteome</keyword>
<dbReference type="CDD" id="cd03317">
    <property type="entry name" value="NAAAR"/>
    <property type="match status" value="1"/>
</dbReference>
<dbReference type="RefSeq" id="WP_348029251.1">
    <property type="nucleotide sequence ID" value="NZ_CP129113.1"/>
</dbReference>
<evidence type="ECO:0000256" key="4">
    <source>
        <dbReference type="ARBA" id="ARBA00022842"/>
    </source>
</evidence>
<comment type="cofactor">
    <cofactor evidence="1 7">
        <name>a divalent metal cation</name>
        <dbReference type="ChEBI" id="CHEBI:60240"/>
    </cofactor>
</comment>
<dbReference type="InterPro" id="IPR013342">
    <property type="entry name" value="Mandelate_racemase_C"/>
</dbReference>
<dbReference type="InterPro" id="IPR010197">
    <property type="entry name" value="OSBS/NAAAR"/>
</dbReference>
<evidence type="ECO:0000256" key="3">
    <source>
        <dbReference type="ARBA" id="ARBA00022723"/>
    </source>
</evidence>
<sequence length="369" mass="41526">MKLTEIRLQRLKMKLNNPFRNSISAVNAKELYIITAIDEAGIEGYGETVAFDTPWYTEETVATNRMAIESWLIPLLREKTISHPEEITELFSVVKRNQMAKAAVEEAIWDLYAKQTETPLYQLLGGNRTKIAAGISLGIEPDVKDLLKKIEQKVIAGCPRVKVKIKKGWDMDILREIRRHFPTLPLMADANSAYCIRDLDYLRQLDEFDLMMIEQPFEDGDFADHAQLQRAIKTPVCLDESIHSLQDVRTALELGSCKVINIKIGRVGGLAEAKKIHDYCFARNIPVWCGGMLEAGIGRAHNIALASLPGFTLPGDIGGSAHYWKKDIIHPEVVVTNGEITVPKSPGIGYEIDRDAIRKYLIEEQIFPL</sequence>
<dbReference type="EC" id="4.2.1.113" evidence="6 7"/>
<dbReference type="InterPro" id="IPR013341">
    <property type="entry name" value="Mandelate_racemase_N_dom"/>
</dbReference>
<evidence type="ECO:0000313" key="9">
    <source>
        <dbReference type="EMBL" id="WLV25462.1"/>
    </source>
</evidence>
<evidence type="ECO:0000313" key="10">
    <source>
        <dbReference type="Proteomes" id="UP001180087"/>
    </source>
</evidence>
<comment type="catalytic activity">
    <reaction evidence="7">
        <text>(1R,6R)-6-hydroxy-2-succinyl-cyclohexa-2,4-diene-1-carboxylate = 2-succinylbenzoate + H2O</text>
        <dbReference type="Rhea" id="RHEA:10196"/>
        <dbReference type="ChEBI" id="CHEBI:15377"/>
        <dbReference type="ChEBI" id="CHEBI:18325"/>
        <dbReference type="ChEBI" id="CHEBI:58689"/>
        <dbReference type="EC" id="4.2.1.113"/>
    </reaction>
</comment>
<evidence type="ECO:0000256" key="6">
    <source>
        <dbReference type="ARBA" id="ARBA00029491"/>
    </source>
</evidence>
<dbReference type="Gene3D" id="3.30.390.10">
    <property type="entry name" value="Enolase-like, N-terminal domain"/>
    <property type="match status" value="1"/>
</dbReference>
<dbReference type="InterPro" id="IPR036849">
    <property type="entry name" value="Enolase-like_C_sf"/>
</dbReference>
<feature type="active site" description="Proton acceptor" evidence="7">
    <location>
        <position position="263"/>
    </location>
</feature>
<dbReference type="SUPFAM" id="SSF51604">
    <property type="entry name" value="Enolase C-terminal domain-like"/>
    <property type="match status" value="1"/>
</dbReference>
<dbReference type="SUPFAM" id="SSF54826">
    <property type="entry name" value="Enolase N-terminal domain-like"/>
    <property type="match status" value="1"/>
</dbReference>
<evidence type="ECO:0000256" key="2">
    <source>
        <dbReference type="ARBA" id="ARBA00022428"/>
    </source>
</evidence>
<gene>
    <name evidence="7 9" type="primary">menC</name>
    <name evidence="9" type="ORF">QR721_04425</name>
</gene>
<dbReference type="Proteomes" id="UP001180087">
    <property type="component" value="Chromosome"/>
</dbReference>
<dbReference type="InterPro" id="IPR029065">
    <property type="entry name" value="Enolase_C-like"/>
</dbReference>
<comment type="pathway">
    <text evidence="7">Quinol/quinone metabolism; menaquinone biosynthesis.</text>
</comment>
<comment type="pathway">
    <text evidence="7">Quinol/quinone metabolism; 1,4-dihydroxy-2-naphthoate biosynthesis; 1,4-dihydroxy-2-naphthoate from chorismate: step 4/7.</text>
</comment>